<dbReference type="InterPro" id="IPR036412">
    <property type="entry name" value="HAD-like_sf"/>
</dbReference>
<dbReference type="SFLD" id="SFLDG01135">
    <property type="entry name" value="C1.5.6:_HAD__Beta-PGM__Phospha"/>
    <property type="match status" value="1"/>
</dbReference>
<name>A0ABX3KNW6_SALCS</name>
<protein>
    <recommendedName>
        <fullName evidence="4">phosphoglycolate phosphatase</fullName>
        <ecNumber evidence="4">3.1.3.18</ecNumber>
    </recommendedName>
</protein>
<comment type="pathway">
    <text evidence="2">Organic acid metabolism; glycolate biosynthesis; glycolate from 2-phosphoglycolate: step 1/1.</text>
</comment>
<organism evidence="5 6">
    <name type="scientific">Salinivibrio costicola subsp. alcaliphilus</name>
    <dbReference type="NCBI Taxonomy" id="272773"/>
    <lineage>
        <taxon>Bacteria</taxon>
        <taxon>Pseudomonadati</taxon>
        <taxon>Pseudomonadota</taxon>
        <taxon>Gammaproteobacteria</taxon>
        <taxon>Vibrionales</taxon>
        <taxon>Vibrionaceae</taxon>
        <taxon>Salinivibrio</taxon>
    </lineage>
</organism>
<dbReference type="NCBIfam" id="TIGR01549">
    <property type="entry name" value="HAD-SF-IA-v1"/>
    <property type="match status" value="1"/>
</dbReference>
<dbReference type="SUPFAM" id="SSF56784">
    <property type="entry name" value="HAD-like"/>
    <property type="match status" value="1"/>
</dbReference>
<keyword evidence="6" id="KW-1185">Reference proteome</keyword>
<evidence type="ECO:0000256" key="4">
    <source>
        <dbReference type="ARBA" id="ARBA00013078"/>
    </source>
</evidence>
<dbReference type="NCBIfam" id="TIGR01509">
    <property type="entry name" value="HAD-SF-IA-v3"/>
    <property type="match status" value="1"/>
</dbReference>
<evidence type="ECO:0000256" key="3">
    <source>
        <dbReference type="ARBA" id="ARBA00006171"/>
    </source>
</evidence>
<comment type="similarity">
    <text evidence="3">Belongs to the HAD-like hydrolase superfamily. CbbY/CbbZ/Gph/YieH family.</text>
</comment>
<evidence type="ECO:0000313" key="6">
    <source>
        <dbReference type="Proteomes" id="UP000189431"/>
    </source>
</evidence>
<dbReference type="SFLD" id="SFLDS00003">
    <property type="entry name" value="Haloacid_Dehalogenase"/>
    <property type="match status" value="1"/>
</dbReference>
<proteinExistence type="inferred from homology"/>
<sequence length="260" mass="27567">MVKLESVSAVCFDLDGTLADPFDDLYEAVSGMLRGLSLPDEDPHAIKDWIGDGADLLIHRVLTRHIDGRVSTRVLNQARALFLSSYLGSKPPKTRLYPGVLACLETLSQRHIPMVCTTDMQTAHANSLLRALGVGHFFTRILGADAMSVGKPDPDGIYEAAAILGVSPLELLVVGDSVSDVHAARAAGSPVICVNYGYNYGTGIQKACPDTTLDTLASLPNIIARPNRLGVPGQGVTAPPVLAGSLRGRAMRPKGGAQFR</sequence>
<evidence type="ECO:0000313" key="5">
    <source>
        <dbReference type="EMBL" id="OOF33396.1"/>
    </source>
</evidence>
<comment type="caution">
    <text evidence="5">The sequence shown here is derived from an EMBL/GenBank/DDBJ whole genome shotgun (WGS) entry which is preliminary data.</text>
</comment>
<comment type="catalytic activity">
    <reaction evidence="1">
        <text>2-phosphoglycolate + H2O = glycolate + phosphate</text>
        <dbReference type="Rhea" id="RHEA:14369"/>
        <dbReference type="ChEBI" id="CHEBI:15377"/>
        <dbReference type="ChEBI" id="CHEBI:29805"/>
        <dbReference type="ChEBI" id="CHEBI:43474"/>
        <dbReference type="ChEBI" id="CHEBI:58033"/>
        <dbReference type="EC" id="3.1.3.18"/>
    </reaction>
</comment>
<evidence type="ECO:0000256" key="1">
    <source>
        <dbReference type="ARBA" id="ARBA00000830"/>
    </source>
</evidence>
<dbReference type="Gene3D" id="3.40.50.1000">
    <property type="entry name" value="HAD superfamily/HAD-like"/>
    <property type="match status" value="1"/>
</dbReference>
<dbReference type="PANTHER" id="PTHR43434">
    <property type="entry name" value="PHOSPHOGLYCOLATE PHOSPHATASE"/>
    <property type="match status" value="1"/>
</dbReference>
<dbReference type="InterPro" id="IPR023214">
    <property type="entry name" value="HAD_sf"/>
</dbReference>
<dbReference type="PANTHER" id="PTHR43434:SF1">
    <property type="entry name" value="PHOSPHOGLYCOLATE PHOSPHATASE"/>
    <property type="match status" value="1"/>
</dbReference>
<reference evidence="6" key="1">
    <citation type="submission" date="2017-01" db="EMBL/GenBank/DDBJ databases">
        <title>Draft genome of the species Salinivibrio costicola subsp. alcaliphilus.</title>
        <authorList>
            <person name="Lopez-Hermoso C."/>
            <person name="De La Haba R."/>
            <person name="Sanchez-Porro C."/>
            <person name="Ventosa A."/>
        </authorList>
    </citation>
    <scope>NUCLEOTIDE SEQUENCE [LARGE SCALE GENOMIC DNA]</scope>
    <source>
        <strain evidence="6">CBH448</strain>
    </source>
</reference>
<dbReference type="RefSeq" id="WP_077460824.1">
    <property type="nucleotide sequence ID" value="NZ_MUFR01000031.1"/>
</dbReference>
<dbReference type="SFLD" id="SFLDG01129">
    <property type="entry name" value="C1.5:_HAD__Beta-PGM__Phosphata"/>
    <property type="match status" value="1"/>
</dbReference>
<dbReference type="Gene3D" id="1.10.150.240">
    <property type="entry name" value="Putative phosphatase, domain 2"/>
    <property type="match status" value="1"/>
</dbReference>
<dbReference type="EMBL" id="MUFR01000031">
    <property type="protein sequence ID" value="OOF33396.1"/>
    <property type="molecule type" value="Genomic_DNA"/>
</dbReference>
<dbReference type="Pfam" id="PF00702">
    <property type="entry name" value="Hydrolase"/>
    <property type="match status" value="1"/>
</dbReference>
<gene>
    <name evidence="5" type="ORF">BZJ21_11195</name>
</gene>
<accession>A0ABX3KNW6</accession>
<dbReference type="PRINTS" id="PR00413">
    <property type="entry name" value="HADHALOGNASE"/>
</dbReference>
<evidence type="ECO:0000256" key="2">
    <source>
        <dbReference type="ARBA" id="ARBA00004818"/>
    </source>
</evidence>
<dbReference type="InterPro" id="IPR006439">
    <property type="entry name" value="HAD-SF_hydro_IA"/>
</dbReference>
<dbReference type="InterPro" id="IPR023198">
    <property type="entry name" value="PGP-like_dom2"/>
</dbReference>
<dbReference type="InterPro" id="IPR050155">
    <property type="entry name" value="HAD-like_hydrolase_sf"/>
</dbReference>
<dbReference type="Proteomes" id="UP000189431">
    <property type="component" value="Unassembled WGS sequence"/>
</dbReference>
<dbReference type="EC" id="3.1.3.18" evidence="4"/>